<accession>A0ABU7P9F0</accession>
<sequence>MAGACVAGFGGTPRASVQWAVEIWATTSGAAVRELLDPGGRFATPLRPRRGRRLPRPARRPGRHHRLGRVPDHDAVHQWTADHGVLPVIAPALAGRASRGTG</sequence>
<dbReference type="RefSeq" id="WP_330794365.1">
    <property type="nucleotide sequence ID" value="NZ_JAZEWV010000006.1"/>
</dbReference>
<gene>
    <name evidence="2" type="ORF">V2S66_10735</name>
</gene>
<reference evidence="2 3" key="1">
    <citation type="submission" date="2023-12" db="EMBL/GenBank/DDBJ databases">
        <title>Streptomyces sp. V4-01.</title>
        <authorList>
            <person name="Somphong A."/>
            <person name="Phongsopitanun W."/>
        </authorList>
    </citation>
    <scope>NUCLEOTIDE SEQUENCE [LARGE SCALE GENOMIC DNA]</scope>
    <source>
        <strain evidence="2 3">V4-01</strain>
    </source>
</reference>
<dbReference type="Proteomes" id="UP001344658">
    <property type="component" value="Unassembled WGS sequence"/>
</dbReference>
<protein>
    <submittedName>
        <fullName evidence="2">Uncharacterized protein</fullName>
    </submittedName>
</protein>
<comment type="caution">
    <text evidence="2">The sequence shown here is derived from an EMBL/GenBank/DDBJ whole genome shotgun (WGS) entry which is preliminary data.</text>
</comment>
<feature type="region of interest" description="Disordered" evidence="1">
    <location>
        <begin position="41"/>
        <end position="74"/>
    </location>
</feature>
<evidence type="ECO:0000313" key="3">
    <source>
        <dbReference type="Proteomes" id="UP001344658"/>
    </source>
</evidence>
<name>A0ABU7P9F0_9ACTN</name>
<proteinExistence type="predicted"/>
<organism evidence="2 3">
    <name type="scientific">Actinacidiphila polyblastidii</name>
    <dbReference type="NCBI Taxonomy" id="3110430"/>
    <lineage>
        <taxon>Bacteria</taxon>
        <taxon>Bacillati</taxon>
        <taxon>Actinomycetota</taxon>
        <taxon>Actinomycetes</taxon>
        <taxon>Kitasatosporales</taxon>
        <taxon>Streptomycetaceae</taxon>
        <taxon>Actinacidiphila</taxon>
    </lineage>
</organism>
<feature type="compositionally biased region" description="Basic residues" evidence="1">
    <location>
        <begin position="47"/>
        <end position="68"/>
    </location>
</feature>
<evidence type="ECO:0000256" key="1">
    <source>
        <dbReference type="SAM" id="MobiDB-lite"/>
    </source>
</evidence>
<dbReference type="EMBL" id="JAZEWV010000006">
    <property type="protein sequence ID" value="MEE4542436.1"/>
    <property type="molecule type" value="Genomic_DNA"/>
</dbReference>
<evidence type="ECO:0000313" key="2">
    <source>
        <dbReference type="EMBL" id="MEE4542436.1"/>
    </source>
</evidence>
<keyword evidence="3" id="KW-1185">Reference proteome</keyword>